<evidence type="ECO:0000313" key="2">
    <source>
        <dbReference type="Proteomes" id="UP000091857"/>
    </source>
</evidence>
<name>A0A2C9UED5_MANES</name>
<comment type="caution">
    <text evidence="1">The sequence shown here is derived from an EMBL/GenBank/DDBJ whole genome shotgun (WGS) entry which is preliminary data.</text>
</comment>
<dbReference type="Proteomes" id="UP000091857">
    <property type="component" value="Chromosome 15"/>
</dbReference>
<evidence type="ECO:0000313" key="1">
    <source>
        <dbReference type="EMBL" id="OAY28678.1"/>
    </source>
</evidence>
<dbReference type="EMBL" id="CM004401">
    <property type="protein sequence ID" value="OAY28678.1"/>
    <property type="molecule type" value="Genomic_DNA"/>
</dbReference>
<proteinExistence type="predicted"/>
<accession>A0A2C9UED5</accession>
<dbReference type="AlphaFoldDB" id="A0A2C9UED5"/>
<sequence>MKKKKKKTAKPFELDGTVIKRGTATWLESWRKNNIEEFDCFSINQRKIKRQRSASKVNRDASFAPQLLCMAMGAPMICGSNTFRPNITTPLPPNV</sequence>
<reference evidence="2" key="1">
    <citation type="journal article" date="2016" name="Nat. Biotechnol.">
        <title>Sequencing wild and cultivated cassava and related species reveals extensive interspecific hybridization and genetic diversity.</title>
        <authorList>
            <person name="Bredeson J.V."/>
            <person name="Lyons J.B."/>
            <person name="Prochnik S.E."/>
            <person name="Wu G.A."/>
            <person name="Ha C.M."/>
            <person name="Edsinger-Gonzales E."/>
            <person name="Grimwood J."/>
            <person name="Schmutz J."/>
            <person name="Rabbi I.Y."/>
            <person name="Egesi C."/>
            <person name="Nauluvula P."/>
            <person name="Lebot V."/>
            <person name="Ndunguru J."/>
            <person name="Mkamilo G."/>
            <person name="Bart R.S."/>
            <person name="Setter T.L."/>
            <person name="Gleadow R.M."/>
            <person name="Kulakow P."/>
            <person name="Ferguson M.E."/>
            <person name="Rounsley S."/>
            <person name="Rokhsar D.S."/>
        </authorList>
    </citation>
    <scope>NUCLEOTIDE SEQUENCE [LARGE SCALE GENOMIC DNA]</scope>
    <source>
        <strain evidence="2">cv. AM560-2</strain>
    </source>
</reference>
<gene>
    <name evidence="1" type="ORF">MANES_15G086300v8</name>
</gene>
<dbReference type="Gramene" id="Manes.15G086300.1.v8.1">
    <property type="protein sequence ID" value="Manes.15G086300.1.v8.1.CDS"/>
    <property type="gene ID" value="Manes.15G086300.v8.1"/>
</dbReference>
<keyword evidence="2" id="KW-1185">Reference proteome</keyword>
<protein>
    <submittedName>
        <fullName evidence="1">Uncharacterized protein</fullName>
    </submittedName>
</protein>
<organism evidence="1 2">
    <name type="scientific">Manihot esculenta</name>
    <name type="common">Cassava</name>
    <name type="synonym">Jatropha manihot</name>
    <dbReference type="NCBI Taxonomy" id="3983"/>
    <lineage>
        <taxon>Eukaryota</taxon>
        <taxon>Viridiplantae</taxon>
        <taxon>Streptophyta</taxon>
        <taxon>Embryophyta</taxon>
        <taxon>Tracheophyta</taxon>
        <taxon>Spermatophyta</taxon>
        <taxon>Magnoliopsida</taxon>
        <taxon>eudicotyledons</taxon>
        <taxon>Gunneridae</taxon>
        <taxon>Pentapetalae</taxon>
        <taxon>rosids</taxon>
        <taxon>fabids</taxon>
        <taxon>Malpighiales</taxon>
        <taxon>Euphorbiaceae</taxon>
        <taxon>Crotonoideae</taxon>
        <taxon>Manihoteae</taxon>
        <taxon>Manihot</taxon>
    </lineage>
</organism>